<proteinExistence type="predicted"/>
<organism evidence="1">
    <name type="scientific">Anguilla anguilla</name>
    <name type="common">European freshwater eel</name>
    <name type="synonym">Muraena anguilla</name>
    <dbReference type="NCBI Taxonomy" id="7936"/>
    <lineage>
        <taxon>Eukaryota</taxon>
        <taxon>Metazoa</taxon>
        <taxon>Chordata</taxon>
        <taxon>Craniata</taxon>
        <taxon>Vertebrata</taxon>
        <taxon>Euteleostomi</taxon>
        <taxon>Actinopterygii</taxon>
        <taxon>Neopterygii</taxon>
        <taxon>Teleostei</taxon>
        <taxon>Anguilliformes</taxon>
        <taxon>Anguillidae</taxon>
        <taxon>Anguilla</taxon>
    </lineage>
</organism>
<sequence length="44" mass="5500">MHRIVNQRELYTPVKTILKRYHFNKYFSQDGLHHPYKMRKPLNT</sequence>
<dbReference type="AlphaFoldDB" id="A0A0E9VCN8"/>
<dbReference type="EMBL" id="GBXM01033594">
    <property type="protein sequence ID" value="JAH74983.1"/>
    <property type="molecule type" value="Transcribed_RNA"/>
</dbReference>
<reference evidence="1" key="2">
    <citation type="journal article" date="2015" name="Fish Shellfish Immunol.">
        <title>Early steps in the European eel (Anguilla anguilla)-Vibrio vulnificus interaction in the gills: Role of the RtxA13 toxin.</title>
        <authorList>
            <person name="Callol A."/>
            <person name="Pajuelo D."/>
            <person name="Ebbesson L."/>
            <person name="Teles M."/>
            <person name="MacKenzie S."/>
            <person name="Amaro C."/>
        </authorList>
    </citation>
    <scope>NUCLEOTIDE SEQUENCE</scope>
</reference>
<accession>A0A0E9VCN8</accession>
<reference evidence="1" key="1">
    <citation type="submission" date="2014-11" db="EMBL/GenBank/DDBJ databases">
        <authorList>
            <person name="Amaro Gonzalez C."/>
        </authorList>
    </citation>
    <scope>NUCLEOTIDE SEQUENCE</scope>
</reference>
<protein>
    <submittedName>
        <fullName evidence="1">Uncharacterized protein</fullName>
    </submittedName>
</protein>
<name>A0A0E9VCN8_ANGAN</name>
<evidence type="ECO:0000313" key="1">
    <source>
        <dbReference type="EMBL" id="JAH74983.1"/>
    </source>
</evidence>